<dbReference type="RefSeq" id="WP_191693236.1">
    <property type="nucleotide sequence ID" value="NZ_JACSQN010000002.1"/>
</dbReference>
<evidence type="ECO:0000313" key="4">
    <source>
        <dbReference type="Proteomes" id="UP000626786"/>
    </source>
</evidence>
<feature type="transmembrane region" description="Helical" evidence="2">
    <location>
        <begin position="6"/>
        <end position="25"/>
    </location>
</feature>
<dbReference type="Proteomes" id="UP000626786">
    <property type="component" value="Unassembled WGS sequence"/>
</dbReference>
<feature type="coiled-coil region" evidence="1">
    <location>
        <begin position="41"/>
        <end position="72"/>
    </location>
</feature>
<dbReference type="EMBL" id="JACSQN010000002">
    <property type="protein sequence ID" value="MBD7983556.1"/>
    <property type="molecule type" value="Genomic_DNA"/>
</dbReference>
<reference evidence="3 4" key="1">
    <citation type="submission" date="2020-08" db="EMBL/GenBank/DDBJ databases">
        <title>A Genomic Blueprint of the Chicken Gut Microbiome.</title>
        <authorList>
            <person name="Gilroy R."/>
            <person name="Ravi A."/>
            <person name="Getino M."/>
            <person name="Pursley I."/>
            <person name="Horton D.L."/>
            <person name="Alikhan N.-F."/>
            <person name="Baker D."/>
            <person name="Gharbi K."/>
            <person name="Hall N."/>
            <person name="Watson M."/>
            <person name="Adriaenssens E.M."/>
            <person name="Foster-Nyarko E."/>
            <person name="Jarju S."/>
            <person name="Secka A."/>
            <person name="Antonio M."/>
            <person name="Oren A."/>
            <person name="Chaudhuri R."/>
            <person name="La Ragione R.M."/>
            <person name="Hildebrand F."/>
            <person name="Pallen M.J."/>
        </authorList>
    </citation>
    <scope>NUCLEOTIDE SEQUENCE [LARGE SCALE GENOMIC DNA]</scope>
    <source>
        <strain evidence="3 4">Sa2YVA2</strain>
    </source>
</reference>
<keyword evidence="2" id="KW-0812">Transmembrane</keyword>
<evidence type="ECO:0008006" key="5">
    <source>
        <dbReference type="Google" id="ProtNLM"/>
    </source>
</evidence>
<protein>
    <recommendedName>
        <fullName evidence="5">Swarming motility protein SwrB</fullName>
    </recommendedName>
</protein>
<keyword evidence="2" id="KW-0472">Membrane</keyword>
<evidence type="ECO:0000313" key="3">
    <source>
        <dbReference type="EMBL" id="MBD7983556.1"/>
    </source>
</evidence>
<evidence type="ECO:0000256" key="2">
    <source>
        <dbReference type="SAM" id="Phobius"/>
    </source>
</evidence>
<keyword evidence="2" id="KW-1133">Transmembrane helix</keyword>
<keyword evidence="1" id="KW-0175">Coiled coil</keyword>
<organism evidence="3 4">
    <name type="scientific">Sporosarcina quadrami</name>
    <dbReference type="NCBI Taxonomy" id="2762234"/>
    <lineage>
        <taxon>Bacteria</taxon>
        <taxon>Bacillati</taxon>
        <taxon>Bacillota</taxon>
        <taxon>Bacilli</taxon>
        <taxon>Bacillales</taxon>
        <taxon>Caryophanaceae</taxon>
        <taxon>Sporosarcina</taxon>
    </lineage>
</organism>
<proteinExistence type="predicted"/>
<sequence>MLAVFLVLLFILQIFSFYIIALLYMKVSKFSDLEKKQQKLMAEMDDAIGAYLNELKEENDRLIQIIDKRSANTVLIREHVEEKTKKTIEDLANDQTDTFSMKPLKFPVNVALKSYQSSVPKVVNETEENQYEEKKDVRSVAIRMNDEGKSIEDIAKKLGKGRTEIELLLKFK</sequence>
<evidence type="ECO:0000256" key="1">
    <source>
        <dbReference type="SAM" id="Coils"/>
    </source>
</evidence>
<keyword evidence="4" id="KW-1185">Reference proteome</keyword>
<name>A0ABR8U6A4_9BACL</name>
<gene>
    <name evidence="3" type="ORF">H9649_03090</name>
</gene>
<comment type="caution">
    <text evidence="3">The sequence shown here is derived from an EMBL/GenBank/DDBJ whole genome shotgun (WGS) entry which is preliminary data.</text>
</comment>
<accession>A0ABR8U6A4</accession>